<feature type="compositionally biased region" description="Basic and acidic residues" evidence="6">
    <location>
        <begin position="370"/>
        <end position="384"/>
    </location>
</feature>
<feature type="region of interest" description="Disordered" evidence="6">
    <location>
        <begin position="1723"/>
        <end position="1744"/>
    </location>
</feature>
<evidence type="ECO:0000259" key="7">
    <source>
        <dbReference type="SMART" id="SM01349"/>
    </source>
</evidence>
<evidence type="ECO:0000256" key="6">
    <source>
        <dbReference type="SAM" id="MobiDB-lite"/>
    </source>
</evidence>
<feature type="compositionally biased region" description="Low complexity" evidence="6">
    <location>
        <begin position="1253"/>
        <end position="1263"/>
    </location>
</feature>
<dbReference type="GO" id="GO:0031110">
    <property type="term" value="P:regulation of microtubule polymerization or depolymerization"/>
    <property type="evidence" value="ECO:0007669"/>
    <property type="project" value="UniProtKB-ARBA"/>
</dbReference>
<feature type="compositionally biased region" description="Polar residues" evidence="6">
    <location>
        <begin position="1217"/>
        <end position="1230"/>
    </location>
</feature>
<keyword evidence="2" id="KW-0963">Cytoplasm</keyword>
<gene>
    <name evidence="8" type="ORF">E2986_11627</name>
</gene>
<feature type="compositionally biased region" description="Polar residues" evidence="6">
    <location>
        <begin position="1723"/>
        <end position="1732"/>
    </location>
</feature>
<sequence length="2001" mass="224427">MSKCLDFTLSMTGSTNSGPLQPQKDSLPLPARSSPFDFYSTSESSARRGHRQRLSRKMTLTSPNGQPIQLTPLWEHVVRTRKFPSEVDTHSTFLEISERLRDPEWEVRQHALRVLIDVLPTLNADIVDKVMQPVVPELVNNLGHPAPAVRKGALDAFRVFLIHSHDRDNTIKNILQDGLNRSEVRDSFQTNVTTGVILSVPSLLFPSFNSPLPDPQLIKDTTIALASRLAQVPHQEAVLKSLMKIRDAVGVAEFESYLEDYDNKLKRNIEILSKIYNIKSAKKSPRKSADVKNVEKVENKDLEGKWESDSDTSGIAEEEDEVNNTTMPAARVVLETEIKFNEETAITMTILEEKDDSEQEENGEGNGTDVKNREAEGKEDADKRKTPRRVHFGGEIVKLRTPDSDDTESVEATPKTRIPLPVSPATKMPTRPRPSSQPCSPRREFGKPKRTSRSVSSSPKREIYTHNAELSPKKSILTRTNSPLPSGKDLEQLKKKKSVTRQEDKDGKHNMESGDVKNVKVIEISGKLEKVKKEEVKLVQNGQSIDSENSESKSSFKNEKQQDVSLTISKEPATSKSVSTMESDNFGTQNKKAGVDVNRKSNSENKITESVQTKNTEEKSEPLGNSHEADSFFGSLVEVNETEQNHVRVNQDGIKVNENETVQKDSAKLRGNVTSNLQNNNSDCESLKNVGCERTSRSDRDKGGASVIEKSGNTIYRADEIESTAGEPSWEELGLVDQEVLEDLHNKEDWRARVRGLERVASALRTSSALIAIEPRLGSLLHAVLGCERSCRVAAAGLAVAKVVVAGVSEEALKKRLPQLAWGLARHGGPSAAQLARITMLRLRPSLLLEQLLQPQCLNARNAKTRENTLQLLIFSLVTFPSTEFKVDAVANKVAKMVRDRRRRVRQAALDTLAVLAQIYESEEVLAAGKRASEGHHDGEAMMSAIRARLARKSLPLVSADGLVMYGLQISPTVQIAAGPDVDWIVAGSGSISPSIGRTKSQVIATRSEKEKLVRNENYRENLWSDRQNFVALGVGMRSKLEQPVVWQIVPTQNQDMQCENELNLQANRNINTSIRDTFNVDVKSRNQSKISTTREPGNYRNIIENNFERKENNNKTTESRIPVLYTREYIPKSSGLLMDKSSNLELININLKRRLRDTTENSNDRSSQEENVRSCGTMYHQRRRNQQENSTSMHYDSYRPMKNINNANVDSNNSNERTSQKFSDGNSRVYQKFMERGRYSRKSDVKSKYPRSSSIESHQSSSRNIHQTFVMHNMYNTSHREGRVVDENSFRPLQAAPTLTYGYNKVGENNDKNISRMRIHRKTKDVAAQKIADVEVMSSDAQTSEYLPAIRTDTPYRRRLRSLSPSQLYRRQQFVRTASNEVHALSMFDIDKAVNEEGYNEKNKHHFLPDDHFGVKTVDPDEAQFEVDEFSSSDALENNYHQDVEQDVQDSQDDSDSRSSTPDRQNADTAFDIITGQSGSPGRDTVDFIISLDQKVETGTEATMTSIDDDGSKDWSSEEELKLRNQSRAISRNSEHAEYLEENQNESEFSTSDENGRTDEMLNTQERSIVSILTTERALTSESLQQKADDILHTDYQDEELPRMCTSPKMFSRSPSRNSVDFEASKSPRHNSRGSPHKLSFELEDKDLADSSEDKADSFTVQCDSIQSGEPTQSRRGSKSEESPAIIIASRPHSSSSNYVENHLDNAIQMEENDNILRFVSETNGNNNFEDGQSKDSSSETNTEPAIIKIESQPVEPVATTKRKTSRVPRIATRARSKGNPEKAEKIKPIVQQEITMKGLKTLSQIAKQQPEYLDVCAAATINRLLGRQIKSLRSQVARTACLTAGDIFSSQIRGIDQDFDDIVGSLLHRTADTNRFLRADSNAALDKMIEHLPPHKTITVIVLRGASHQNAIVRAATARLLASIVDRIGPQHTLILPKDVKDKLLSTGARLLIDGNLDTRNHAKKMFRHLARCEGFRKALTDAVPETTLRHIDKTLKTL</sequence>
<dbReference type="Gene3D" id="1.25.10.10">
    <property type="entry name" value="Leucine-rich Repeat Variant"/>
    <property type="match status" value="3"/>
</dbReference>
<dbReference type="SUPFAM" id="SSF48371">
    <property type="entry name" value="ARM repeat"/>
    <property type="match status" value="3"/>
</dbReference>
<proteinExistence type="predicted"/>
<evidence type="ECO:0000256" key="5">
    <source>
        <dbReference type="PROSITE-ProRule" id="PRU00103"/>
    </source>
</evidence>
<feature type="repeat" description="HEAT" evidence="5">
    <location>
        <begin position="890"/>
        <end position="927"/>
    </location>
</feature>
<dbReference type="PANTHER" id="PTHR21567:SF87">
    <property type="entry name" value="CRESCERIN-LIKE PROTEIN CHE-12"/>
    <property type="match status" value="1"/>
</dbReference>
<feature type="region of interest" description="Disordered" evidence="6">
    <location>
        <begin position="1446"/>
        <end position="1486"/>
    </location>
</feature>
<accession>A0A833W2E8</accession>
<keyword evidence="4" id="KW-0206">Cytoskeleton</keyword>
<feature type="compositionally biased region" description="Polar residues" evidence="6">
    <location>
        <begin position="9"/>
        <end position="24"/>
    </location>
</feature>
<dbReference type="PROSITE" id="PS50077">
    <property type="entry name" value="HEAT_REPEAT"/>
    <property type="match status" value="1"/>
</dbReference>
<feature type="compositionally biased region" description="Basic and acidic residues" evidence="6">
    <location>
        <begin position="1234"/>
        <end position="1248"/>
    </location>
</feature>
<feature type="region of interest" description="Disordered" evidence="6">
    <location>
        <begin position="350"/>
        <end position="627"/>
    </location>
</feature>
<comment type="subcellular location">
    <subcellularLocation>
        <location evidence="1">Cytoplasm</location>
        <location evidence="1">Cytoskeleton</location>
    </subcellularLocation>
</comment>
<protein>
    <recommendedName>
        <fullName evidence="7">TOG domain-containing protein</fullName>
    </recommendedName>
</protein>
<feature type="region of interest" description="Disordered" evidence="6">
    <location>
        <begin position="1158"/>
        <end position="1264"/>
    </location>
</feature>
<feature type="compositionally biased region" description="Acidic residues" evidence="6">
    <location>
        <begin position="353"/>
        <end position="363"/>
    </location>
</feature>
<dbReference type="InterPro" id="IPR016024">
    <property type="entry name" value="ARM-type_fold"/>
</dbReference>
<dbReference type="SMART" id="SM01349">
    <property type="entry name" value="TOG"/>
    <property type="match status" value="2"/>
</dbReference>
<feature type="compositionally biased region" description="Basic and acidic residues" evidence="6">
    <location>
        <begin position="1640"/>
        <end position="1658"/>
    </location>
</feature>
<evidence type="ECO:0000256" key="1">
    <source>
        <dbReference type="ARBA" id="ARBA00004245"/>
    </source>
</evidence>
<dbReference type="EMBL" id="WNWW01000068">
    <property type="protein sequence ID" value="KAF3430334.1"/>
    <property type="molecule type" value="Genomic_DNA"/>
</dbReference>
<comment type="caution">
    <text evidence="8">The sequence shown here is derived from an EMBL/GenBank/DDBJ whole genome shotgun (WGS) entry which is preliminary data.</text>
</comment>
<feature type="compositionally biased region" description="Basic and acidic residues" evidence="6">
    <location>
        <begin position="593"/>
        <end position="607"/>
    </location>
</feature>
<dbReference type="InterPro" id="IPR024395">
    <property type="entry name" value="CLASP_N_dom"/>
</dbReference>
<feature type="region of interest" description="Disordered" evidence="6">
    <location>
        <begin position="1"/>
        <end position="65"/>
    </location>
</feature>
<feature type="compositionally biased region" description="Basic and acidic residues" evidence="6">
    <location>
        <begin position="550"/>
        <end position="562"/>
    </location>
</feature>
<feature type="compositionally biased region" description="Basic and acidic residues" evidence="6">
    <location>
        <begin position="500"/>
        <end position="537"/>
    </location>
</feature>
<feature type="compositionally biased region" description="Basic residues" evidence="6">
    <location>
        <begin position="1628"/>
        <end position="1637"/>
    </location>
</feature>
<name>A0A833W2E8_9HYME</name>
<evidence type="ECO:0000256" key="3">
    <source>
        <dbReference type="ARBA" id="ARBA00022737"/>
    </source>
</evidence>
<dbReference type="InterPro" id="IPR034085">
    <property type="entry name" value="TOG"/>
</dbReference>
<keyword evidence="9" id="KW-1185">Reference proteome</keyword>
<feature type="compositionally biased region" description="Basic residues" evidence="6">
    <location>
        <begin position="47"/>
        <end position="56"/>
    </location>
</feature>
<feature type="compositionally biased region" description="Polar residues" evidence="6">
    <location>
        <begin position="563"/>
        <end position="591"/>
    </location>
</feature>
<feature type="region of interest" description="Disordered" evidence="6">
    <location>
        <begin position="1528"/>
        <end position="1565"/>
    </location>
</feature>
<feature type="domain" description="TOG" evidence="7">
    <location>
        <begin position="1778"/>
        <end position="2000"/>
    </location>
</feature>
<reference evidence="8" key="1">
    <citation type="submission" date="2019-11" db="EMBL/GenBank/DDBJ databases">
        <title>The nuclear and mitochondrial genomes of Frieseomelitta varia - a highly eusocial stingless bee (Meliponini) with a permanently sterile worker caste.</title>
        <authorList>
            <person name="Freitas F.C.P."/>
            <person name="Lourenco A.P."/>
            <person name="Nunes F.M.F."/>
            <person name="Paschoal A.R."/>
            <person name="Abreu F.C.P."/>
            <person name="Barbin F.O."/>
            <person name="Bataglia L."/>
            <person name="Cardoso-Junior C.A.M."/>
            <person name="Cervoni M.S."/>
            <person name="Silva S.R."/>
            <person name="Dalarmi F."/>
            <person name="Del Lama M.A."/>
            <person name="Depintor T.S."/>
            <person name="Ferreira K.M."/>
            <person name="Goria P.S."/>
            <person name="Jaskot M.C."/>
            <person name="Lago D.C."/>
            <person name="Luna-Lucena D."/>
            <person name="Moda L.M."/>
            <person name="Nascimento L."/>
            <person name="Pedrino M."/>
            <person name="Rabico F.O."/>
            <person name="Sanches F.C."/>
            <person name="Santos D.E."/>
            <person name="Santos C.G."/>
            <person name="Vieira J."/>
            <person name="Lopes T.F."/>
            <person name="Barchuk A.R."/>
            <person name="Hartfelder K."/>
            <person name="Simoes Z.L.P."/>
            <person name="Bitondi M.M.G."/>
            <person name="Pinheiro D.G."/>
        </authorList>
    </citation>
    <scope>NUCLEOTIDE SEQUENCE</scope>
    <source>
        <strain evidence="8">USP_RPSP 00005682</strain>
        <tissue evidence="8">Whole individual</tissue>
    </source>
</reference>
<feature type="compositionally biased region" description="Basic residues" evidence="6">
    <location>
        <begin position="1762"/>
        <end position="1778"/>
    </location>
</feature>
<dbReference type="GO" id="GO:1902903">
    <property type="term" value="P:regulation of supramolecular fiber organization"/>
    <property type="evidence" value="ECO:0007669"/>
    <property type="project" value="UniProtKB-ARBA"/>
</dbReference>
<feature type="region of interest" description="Disordered" evidence="6">
    <location>
        <begin position="1757"/>
        <end position="1785"/>
    </location>
</feature>
<evidence type="ECO:0000256" key="2">
    <source>
        <dbReference type="ARBA" id="ARBA00022490"/>
    </source>
</evidence>
<dbReference type="Pfam" id="PF12348">
    <property type="entry name" value="CLASP_N"/>
    <property type="match status" value="1"/>
</dbReference>
<dbReference type="GO" id="GO:0005881">
    <property type="term" value="C:cytoplasmic microtubule"/>
    <property type="evidence" value="ECO:0007669"/>
    <property type="project" value="TreeGrafter"/>
</dbReference>
<evidence type="ECO:0000313" key="8">
    <source>
        <dbReference type="EMBL" id="KAF3430334.1"/>
    </source>
</evidence>
<evidence type="ECO:0000313" key="9">
    <source>
        <dbReference type="Proteomes" id="UP000655588"/>
    </source>
</evidence>
<dbReference type="InterPro" id="IPR011989">
    <property type="entry name" value="ARM-like"/>
</dbReference>
<dbReference type="GO" id="GO:0000226">
    <property type="term" value="P:microtubule cytoskeleton organization"/>
    <property type="evidence" value="ECO:0007669"/>
    <property type="project" value="UniProtKB-ARBA"/>
</dbReference>
<feature type="region of interest" description="Disordered" evidence="6">
    <location>
        <begin position="302"/>
        <end position="324"/>
    </location>
</feature>
<feature type="compositionally biased region" description="Low complexity" evidence="6">
    <location>
        <begin position="1204"/>
        <end position="1216"/>
    </location>
</feature>
<feature type="compositionally biased region" description="Acidic residues" evidence="6">
    <location>
        <begin position="1446"/>
        <end position="1455"/>
    </location>
</feature>
<dbReference type="GO" id="GO:0005929">
    <property type="term" value="C:cilium"/>
    <property type="evidence" value="ECO:0007669"/>
    <property type="project" value="TreeGrafter"/>
</dbReference>
<dbReference type="PANTHER" id="PTHR21567">
    <property type="entry name" value="CLASP"/>
    <property type="match status" value="1"/>
</dbReference>
<dbReference type="GO" id="GO:0008017">
    <property type="term" value="F:microtubule binding"/>
    <property type="evidence" value="ECO:0007669"/>
    <property type="project" value="TreeGrafter"/>
</dbReference>
<keyword evidence="3" id="KW-0677">Repeat</keyword>
<dbReference type="Proteomes" id="UP000655588">
    <property type="component" value="Unassembled WGS sequence"/>
</dbReference>
<organism evidence="8 9">
    <name type="scientific">Frieseomelitta varia</name>
    <dbReference type="NCBI Taxonomy" id="561572"/>
    <lineage>
        <taxon>Eukaryota</taxon>
        <taxon>Metazoa</taxon>
        <taxon>Ecdysozoa</taxon>
        <taxon>Arthropoda</taxon>
        <taxon>Hexapoda</taxon>
        <taxon>Insecta</taxon>
        <taxon>Pterygota</taxon>
        <taxon>Neoptera</taxon>
        <taxon>Endopterygota</taxon>
        <taxon>Hymenoptera</taxon>
        <taxon>Apocrita</taxon>
        <taxon>Aculeata</taxon>
        <taxon>Apoidea</taxon>
        <taxon>Anthophila</taxon>
        <taxon>Apidae</taxon>
        <taxon>Frieseomelitta</taxon>
    </lineage>
</organism>
<dbReference type="InterPro" id="IPR021133">
    <property type="entry name" value="HEAT_type_2"/>
</dbReference>
<evidence type="ECO:0000256" key="4">
    <source>
        <dbReference type="ARBA" id="ARBA00023212"/>
    </source>
</evidence>
<feature type="region of interest" description="Disordered" evidence="6">
    <location>
        <begin position="1600"/>
        <end position="1684"/>
    </location>
</feature>
<feature type="compositionally biased region" description="Polar residues" evidence="6">
    <location>
        <begin position="1660"/>
        <end position="1676"/>
    </location>
</feature>
<feature type="domain" description="TOG" evidence="7">
    <location>
        <begin position="731"/>
        <end position="959"/>
    </location>
</feature>
<feature type="compositionally biased region" description="Basic and acidic residues" evidence="6">
    <location>
        <begin position="1158"/>
        <end position="1173"/>
    </location>
</feature>